<gene>
    <name evidence="5" type="ORF">HIR71_12305</name>
</gene>
<organism evidence="5 6">
    <name type="scientific">Cellulomonas fimi</name>
    <dbReference type="NCBI Taxonomy" id="1708"/>
    <lineage>
        <taxon>Bacteria</taxon>
        <taxon>Bacillati</taxon>
        <taxon>Actinomycetota</taxon>
        <taxon>Actinomycetes</taxon>
        <taxon>Micrococcales</taxon>
        <taxon>Cellulomonadaceae</taxon>
        <taxon>Cellulomonas</taxon>
    </lineage>
</organism>
<dbReference type="Gene3D" id="1.10.10.1320">
    <property type="entry name" value="Anti-sigma factor, zinc-finger domain"/>
    <property type="match status" value="1"/>
</dbReference>
<comment type="caution">
    <text evidence="5">The sequence shown here is derived from an EMBL/GenBank/DDBJ whole genome shotgun (WGS) entry which is preliminary data.</text>
</comment>
<dbReference type="InterPro" id="IPR027383">
    <property type="entry name" value="Znf_put"/>
</dbReference>
<dbReference type="RefSeq" id="WP_169325370.1">
    <property type="nucleotide sequence ID" value="NZ_JABCJJ010000021.1"/>
</dbReference>
<dbReference type="Gene3D" id="1.10.10.10">
    <property type="entry name" value="Winged helix-like DNA-binding domain superfamily/Winged helix DNA-binding domain"/>
    <property type="match status" value="1"/>
</dbReference>
<keyword evidence="2" id="KW-0804">Transcription</keyword>
<evidence type="ECO:0000259" key="4">
    <source>
        <dbReference type="Pfam" id="PF13490"/>
    </source>
</evidence>
<feature type="domain" description="Putative zinc-finger" evidence="4">
    <location>
        <begin position="241"/>
        <end position="275"/>
    </location>
</feature>
<accession>A0A7Y0LZV2</accession>
<feature type="region of interest" description="Disordered" evidence="3">
    <location>
        <begin position="1"/>
        <end position="40"/>
    </location>
</feature>
<reference evidence="5 6" key="1">
    <citation type="submission" date="2020-04" db="EMBL/GenBank/DDBJ databases">
        <title>Sequencing and Assembly of C. fimi.</title>
        <authorList>
            <person name="Ramsey A.R."/>
        </authorList>
    </citation>
    <scope>NUCLEOTIDE SEQUENCE [LARGE SCALE GENOMIC DNA]</scope>
    <source>
        <strain evidence="5 6">SB</strain>
    </source>
</reference>
<feature type="region of interest" description="Disordered" evidence="3">
    <location>
        <begin position="454"/>
        <end position="542"/>
    </location>
</feature>
<feature type="compositionally biased region" description="Pro residues" evidence="3">
    <location>
        <begin position="485"/>
        <end position="513"/>
    </location>
</feature>
<dbReference type="InterPro" id="IPR036388">
    <property type="entry name" value="WH-like_DNA-bd_sf"/>
</dbReference>
<feature type="compositionally biased region" description="Acidic residues" evidence="3">
    <location>
        <begin position="464"/>
        <end position="474"/>
    </location>
</feature>
<name>A0A7Y0LZV2_CELFI</name>
<evidence type="ECO:0000256" key="2">
    <source>
        <dbReference type="ARBA" id="ARBA00023163"/>
    </source>
</evidence>
<dbReference type="AlphaFoldDB" id="A0A7Y0LZV2"/>
<dbReference type="InterPro" id="IPR041916">
    <property type="entry name" value="Anti_sigma_zinc_sf"/>
</dbReference>
<evidence type="ECO:0000313" key="6">
    <source>
        <dbReference type="Proteomes" id="UP000562124"/>
    </source>
</evidence>
<keyword evidence="1" id="KW-0805">Transcription regulation</keyword>
<protein>
    <submittedName>
        <fullName evidence="5">Sigma-70 family RNA polymerase sigma factor</fullName>
    </submittedName>
</protein>
<keyword evidence="6" id="KW-1185">Reference proteome</keyword>
<sequence length="839" mass="81435">MSVEPGTSAGRGRHAEAAAPGRPAGSARPVPENGEMAGKAEPSDVDLVDAAQRHVPGALEALHQRHSDAARVVARQYTASDADADALVSRALAGVDAAVRGGAGPEVTYRLHLLAAVRRLAVARWRAGDAGSALPAAGSSLPRAGSELPSRFDAAGALGAGVAGGALVDADDGPTAAAFASLPERWQALLWYVEVDQLPPAQVGRLLGLTVAEVVAQTHLAREGLRNGLLARLDAAATPECEAVRGLLSGYVRGQLGRRDTTRVREHLDVCEQCRATTRDLQDVDHDVRGVVAPLVIGAGVLGALAGPLPVGGVTVGAGGLGASGGGALGMAAAAGADTGAGVMAGAGAVGAGAGAGAGADGVEGAGVAAVEAAAGDASGGAASVGESAAAEAAVSGSAVEPVVEAAGGVAAAETAGAAVAASSVPVGVVAAATAGVVAVSLAVAGVLDQQSEDDAGLAGAPEESQETVEEDDGGAGADDVLTAPEPPPVEAPALEPPPPGAEPPPTPEPTPEPDAEQAPPTSRSRDRQPPAEAQGPAVTPVVTNDAVVAPVEDPPLAPAPDPANLSVSFPGDTVALTPGAVQTLDVGMVNTGDAVATELRAELTMPDGVVMDGVPAGDGWVQCGDAPVQLCLAELPAGASSSLGVPVRVEDTAAVAPGAAVVVTLTAAGVDPVELVVPVSVAVAEPELTVGAPEGVVLVVGEPLRVGFTVGNAAEAPAVDVEAVVSLPPGVRWAGSAGEAAGWVCESGDAGVRCSVAEISGASDGVSSELTLPLTLVAGVEAVGVPGLVELTVRAESGGSTRTVTTAVEVVEAVPVVEPPPVVVMEPAPDGVTEPPTG</sequence>
<dbReference type="Proteomes" id="UP000562124">
    <property type="component" value="Unassembled WGS sequence"/>
</dbReference>
<proteinExistence type="predicted"/>
<dbReference type="EMBL" id="JABCJJ010000021">
    <property type="protein sequence ID" value="NMR20991.1"/>
    <property type="molecule type" value="Genomic_DNA"/>
</dbReference>
<evidence type="ECO:0000313" key="5">
    <source>
        <dbReference type="EMBL" id="NMR20991.1"/>
    </source>
</evidence>
<dbReference type="Pfam" id="PF13490">
    <property type="entry name" value="zf-HC2"/>
    <property type="match status" value="1"/>
</dbReference>
<evidence type="ECO:0000256" key="3">
    <source>
        <dbReference type="SAM" id="MobiDB-lite"/>
    </source>
</evidence>
<feature type="compositionally biased region" description="Low complexity" evidence="3">
    <location>
        <begin position="17"/>
        <end position="31"/>
    </location>
</feature>
<evidence type="ECO:0000256" key="1">
    <source>
        <dbReference type="ARBA" id="ARBA00023015"/>
    </source>
</evidence>